<evidence type="ECO:0000313" key="2">
    <source>
        <dbReference type="Proteomes" id="UP000000427"/>
    </source>
</evidence>
<proteinExistence type="predicted"/>
<sequence length="62" mass="7724">MYRLEQEKNIEPNALIVIRFFDVYFYGENRRKEFVKWIEQNKNQLLKGFYLFLVMKGFILNK</sequence>
<organism evidence="1 2">
    <name type="scientific">Bacillus anthracis</name>
    <name type="common">anthrax bacterium</name>
    <dbReference type="NCBI Taxonomy" id="1392"/>
    <lineage>
        <taxon>Bacteria</taxon>
        <taxon>Bacillati</taxon>
        <taxon>Bacillota</taxon>
        <taxon>Bacilli</taxon>
        <taxon>Bacillales</taxon>
        <taxon>Bacillaceae</taxon>
        <taxon>Bacillus</taxon>
        <taxon>Bacillus cereus group</taxon>
    </lineage>
</organism>
<accession>A0A6H3AN19</accession>
<reference evidence="1 2" key="1">
    <citation type="journal article" date="2003" name="Nature">
        <title>The genome sequence of Bacillus anthracis Ames and comparison to closely related bacteria.</title>
        <authorList>
            <person name="Read T.D."/>
            <person name="Peterson S.N."/>
            <person name="Tourasse N."/>
            <person name="Baillie L.W."/>
            <person name="Paulsen I.T."/>
            <person name="Nelson K.E."/>
            <person name="Tettelin H."/>
            <person name="Fouts D.E."/>
            <person name="Eisen J.A."/>
            <person name="Gill S.R."/>
            <person name="Holtzapple E.K."/>
            <person name="Okstad O.A."/>
            <person name="Helgason E."/>
            <person name="Rilstone J."/>
            <person name="Wu M."/>
            <person name="Kolonay J.F."/>
            <person name="Beanan M.J."/>
            <person name="Dodson R.J."/>
            <person name="Brinkac L.M."/>
            <person name="Gwinn M."/>
            <person name="DeBoy R.T."/>
            <person name="Madpu R."/>
            <person name="Daugherty S.C."/>
            <person name="Durkin A.S."/>
            <person name="Haft D.H."/>
            <person name="Nelson W.C."/>
            <person name="Peterson J.D."/>
            <person name="Pop M."/>
            <person name="Khouri H.M."/>
            <person name="Radune D."/>
            <person name="Benton J.L."/>
            <person name="Mahamoud Y."/>
            <person name="Jiang L."/>
            <person name="Hance I.R."/>
            <person name="Weidman J.F."/>
            <person name="Berry K.J."/>
            <person name="Plaut R.D."/>
            <person name="Wolf A.M."/>
            <person name="Watkins K.L."/>
            <person name="Nierman W.C."/>
            <person name="Hazen A."/>
            <person name="Cline R."/>
            <person name="Redmond C."/>
            <person name="Thwaite J.E."/>
            <person name="White O."/>
            <person name="Salzberg S.L."/>
            <person name="Thomason B."/>
            <person name="Friedlander A.M."/>
            <person name="Koehler T.M."/>
            <person name="Hanna P.C."/>
            <person name="Kolsto A.B."/>
            <person name="Fraser C.M."/>
        </authorList>
    </citation>
    <scope>NUCLEOTIDE SEQUENCE [LARGE SCALE GENOMIC DNA]</scope>
    <source>
        <strain evidence="2">Ames / isolate Porton</strain>
    </source>
</reference>
<dbReference type="EMBL" id="AE016879">
    <property type="protein sequence ID" value="AAP27997.1"/>
    <property type="molecule type" value="Genomic_DNA"/>
</dbReference>
<dbReference type="KEGG" id="ban:BA_4277"/>
<name>A0A6H3AN19_BACAN</name>
<gene>
    <name evidence="1" type="ordered locus">BA_4277</name>
</gene>
<dbReference type="AlphaFoldDB" id="A0A6H3AN19"/>
<evidence type="ECO:0000313" key="1">
    <source>
        <dbReference type="EMBL" id="AAP27997.1"/>
    </source>
</evidence>
<dbReference type="Proteomes" id="UP000000427">
    <property type="component" value="Chromosome"/>
</dbReference>
<protein>
    <submittedName>
        <fullName evidence="1">Uncharacterized protein</fullName>
    </submittedName>
</protein>